<organism evidence="2 3">
    <name type="scientific">Portunus trituberculatus</name>
    <name type="common">Swimming crab</name>
    <name type="synonym">Neptunus trituberculatus</name>
    <dbReference type="NCBI Taxonomy" id="210409"/>
    <lineage>
        <taxon>Eukaryota</taxon>
        <taxon>Metazoa</taxon>
        <taxon>Ecdysozoa</taxon>
        <taxon>Arthropoda</taxon>
        <taxon>Crustacea</taxon>
        <taxon>Multicrustacea</taxon>
        <taxon>Malacostraca</taxon>
        <taxon>Eumalacostraca</taxon>
        <taxon>Eucarida</taxon>
        <taxon>Decapoda</taxon>
        <taxon>Pleocyemata</taxon>
        <taxon>Brachyura</taxon>
        <taxon>Eubrachyura</taxon>
        <taxon>Portunoidea</taxon>
        <taxon>Portunidae</taxon>
        <taxon>Portuninae</taxon>
        <taxon>Portunus</taxon>
    </lineage>
</organism>
<evidence type="ECO:0000256" key="1">
    <source>
        <dbReference type="SAM" id="MobiDB-lite"/>
    </source>
</evidence>
<comment type="caution">
    <text evidence="2">The sequence shown here is derived from an EMBL/GenBank/DDBJ whole genome shotgun (WGS) entry which is preliminary data.</text>
</comment>
<evidence type="ECO:0000313" key="2">
    <source>
        <dbReference type="EMBL" id="MPC70774.1"/>
    </source>
</evidence>
<gene>
    <name evidence="2" type="ORF">E2C01_065032</name>
</gene>
<accession>A0A5B7HQM6</accession>
<keyword evidence="3" id="KW-1185">Reference proteome</keyword>
<dbReference type="AlphaFoldDB" id="A0A5B7HQM6"/>
<dbReference type="EMBL" id="VSRR010031682">
    <property type="protein sequence ID" value="MPC70774.1"/>
    <property type="molecule type" value="Genomic_DNA"/>
</dbReference>
<sequence>MHGGQDGVDGTSAVMGGGAGQLRPGDGGQLSQEWRKGRWWSRFLRPDGGTARSAPHNTAARVIGNTSEVKTLSVHMPAVCGI</sequence>
<feature type="region of interest" description="Disordered" evidence="1">
    <location>
        <begin position="1"/>
        <end position="34"/>
    </location>
</feature>
<feature type="compositionally biased region" description="Gly residues" evidence="1">
    <location>
        <begin position="15"/>
        <end position="28"/>
    </location>
</feature>
<name>A0A5B7HQM6_PORTR</name>
<proteinExistence type="predicted"/>
<reference evidence="2 3" key="1">
    <citation type="submission" date="2019-05" db="EMBL/GenBank/DDBJ databases">
        <title>Another draft genome of Portunus trituberculatus and its Hox gene families provides insights of decapod evolution.</title>
        <authorList>
            <person name="Jeong J.-H."/>
            <person name="Song I."/>
            <person name="Kim S."/>
            <person name="Choi T."/>
            <person name="Kim D."/>
            <person name="Ryu S."/>
            <person name="Kim W."/>
        </authorList>
    </citation>
    <scope>NUCLEOTIDE SEQUENCE [LARGE SCALE GENOMIC DNA]</scope>
    <source>
        <tissue evidence="2">Muscle</tissue>
    </source>
</reference>
<dbReference type="Proteomes" id="UP000324222">
    <property type="component" value="Unassembled WGS sequence"/>
</dbReference>
<evidence type="ECO:0000313" key="3">
    <source>
        <dbReference type="Proteomes" id="UP000324222"/>
    </source>
</evidence>
<protein>
    <submittedName>
        <fullName evidence="2">Uncharacterized protein</fullName>
    </submittedName>
</protein>